<evidence type="ECO:0000313" key="4">
    <source>
        <dbReference type="EMBL" id="ENZ12196.1"/>
    </source>
</evidence>
<dbReference type="InterPro" id="IPR004007">
    <property type="entry name" value="DhaL_dom"/>
</dbReference>
<dbReference type="Gene3D" id="1.25.40.340">
    <property type="match status" value="1"/>
</dbReference>
<evidence type="ECO:0000259" key="3">
    <source>
        <dbReference type="PROSITE" id="PS51480"/>
    </source>
</evidence>
<keyword evidence="2 4" id="KW-0418">Kinase</keyword>
<dbReference type="GO" id="GO:0019563">
    <property type="term" value="P:glycerol catabolic process"/>
    <property type="evidence" value="ECO:0007669"/>
    <property type="project" value="TreeGrafter"/>
</dbReference>
<protein>
    <submittedName>
        <fullName evidence="4">Dihydroxyacetone kinase</fullName>
    </submittedName>
</protein>
<gene>
    <name evidence="4" type="ORF">HMPREF1090_03829</name>
</gene>
<keyword evidence="1" id="KW-0808">Transferase</keyword>
<evidence type="ECO:0000256" key="2">
    <source>
        <dbReference type="ARBA" id="ARBA00022777"/>
    </source>
</evidence>
<dbReference type="GO" id="GO:0004371">
    <property type="term" value="F:glycerone kinase activity"/>
    <property type="evidence" value="ECO:0007669"/>
    <property type="project" value="InterPro"/>
</dbReference>
<sequence length="215" mass="22669">MDRITCHELPELFQGAADIFEEKKEELCEMDARMGDGDLGLTMQKGFGALPQLIRDNEAEGDIGKTLMKAGMKMAGLVPSTMGTLMSSGIMEGGKAIGKKGEMGPKELAEFLAGFARGIAHRGKCQLGDRTILDAVDAGAKKAQEACAEGADMGAMLRRAAEGAKEGVKATEDMLPKYGKAAVFSAKAKGVPDQGAVAGQYFLEGLGRYFLGNLK</sequence>
<proteinExistence type="predicted"/>
<dbReference type="PANTHER" id="PTHR28629">
    <property type="entry name" value="TRIOKINASE/FMN CYCLASE"/>
    <property type="match status" value="1"/>
</dbReference>
<dbReference type="InterPro" id="IPR050861">
    <property type="entry name" value="Dihydroxyacetone_Kinase"/>
</dbReference>
<dbReference type="InterPro" id="IPR036117">
    <property type="entry name" value="DhaL_dom_sf"/>
</dbReference>
<dbReference type="RefSeq" id="WP_002593850.1">
    <property type="nucleotide sequence ID" value="NZ_KB850980.1"/>
</dbReference>
<organism evidence="4 5">
    <name type="scientific">[Clostridium] clostridioforme 90A8</name>
    <dbReference type="NCBI Taxonomy" id="999408"/>
    <lineage>
        <taxon>Bacteria</taxon>
        <taxon>Bacillati</taxon>
        <taxon>Bacillota</taxon>
        <taxon>Clostridia</taxon>
        <taxon>Lachnospirales</taxon>
        <taxon>Lachnospiraceae</taxon>
        <taxon>Enterocloster</taxon>
    </lineage>
</organism>
<dbReference type="HOGENOM" id="CLU_066424_1_0_9"/>
<dbReference type="PATRIC" id="fig|999408.3.peg.4096"/>
<accession>A0A0E2H6T8</accession>
<dbReference type="PROSITE" id="PS51480">
    <property type="entry name" value="DHAL"/>
    <property type="match status" value="1"/>
</dbReference>
<evidence type="ECO:0000256" key="1">
    <source>
        <dbReference type="ARBA" id="ARBA00022679"/>
    </source>
</evidence>
<dbReference type="EMBL" id="AGYR01000040">
    <property type="protein sequence ID" value="ENZ12196.1"/>
    <property type="molecule type" value="Genomic_DNA"/>
</dbReference>
<dbReference type="AlphaFoldDB" id="A0A0E2H6T8"/>
<dbReference type="PANTHER" id="PTHR28629:SF4">
    <property type="entry name" value="TRIOKINASE_FMN CYCLASE"/>
    <property type="match status" value="1"/>
</dbReference>
<name>A0A0E2H6T8_9FIRM</name>
<dbReference type="Proteomes" id="UP000013085">
    <property type="component" value="Unassembled WGS sequence"/>
</dbReference>
<dbReference type="SUPFAM" id="SSF101473">
    <property type="entry name" value="DhaL-like"/>
    <property type="match status" value="1"/>
</dbReference>
<dbReference type="GO" id="GO:0005829">
    <property type="term" value="C:cytosol"/>
    <property type="evidence" value="ECO:0007669"/>
    <property type="project" value="TreeGrafter"/>
</dbReference>
<evidence type="ECO:0000313" key="5">
    <source>
        <dbReference type="Proteomes" id="UP000013085"/>
    </source>
</evidence>
<feature type="domain" description="DhaL" evidence="3">
    <location>
        <begin position="7"/>
        <end position="208"/>
    </location>
</feature>
<comment type="caution">
    <text evidence="4">The sequence shown here is derived from an EMBL/GenBank/DDBJ whole genome shotgun (WGS) entry which is preliminary data.</text>
</comment>
<reference evidence="4 5" key="1">
    <citation type="submission" date="2013-01" db="EMBL/GenBank/DDBJ databases">
        <title>The Genome Sequence of Clostridium clostridioforme 90A8.</title>
        <authorList>
            <consortium name="The Broad Institute Genome Sequencing Platform"/>
            <person name="Earl A."/>
            <person name="Ward D."/>
            <person name="Feldgarden M."/>
            <person name="Gevers D."/>
            <person name="Courvalin P."/>
            <person name="Lambert T."/>
            <person name="Walker B."/>
            <person name="Young S.K."/>
            <person name="Zeng Q."/>
            <person name="Gargeya S."/>
            <person name="Fitzgerald M."/>
            <person name="Haas B."/>
            <person name="Abouelleil A."/>
            <person name="Alvarado L."/>
            <person name="Arachchi H.M."/>
            <person name="Berlin A.M."/>
            <person name="Chapman S.B."/>
            <person name="Dewar J."/>
            <person name="Goldberg J."/>
            <person name="Griggs A."/>
            <person name="Gujja S."/>
            <person name="Hansen M."/>
            <person name="Howarth C."/>
            <person name="Imamovic A."/>
            <person name="Larimer J."/>
            <person name="McCowan C."/>
            <person name="Murphy C."/>
            <person name="Neiman D."/>
            <person name="Pearson M."/>
            <person name="Priest M."/>
            <person name="Roberts A."/>
            <person name="Saif S."/>
            <person name="Shea T."/>
            <person name="Sisk P."/>
            <person name="Sykes S."/>
            <person name="Wortman J."/>
            <person name="Nusbaum C."/>
            <person name="Birren B."/>
        </authorList>
    </citation>
    <scope>NUCLEOTIDE SEQUENCE [LARGE SCALE GENOMIC DNA]</scope>
    <source>
        <strain evidence="4 5">90A8</strain>
    </source>
</reference>
<dbReference type="SMART" id="SM01120">
    <property type="entry name" value="Dak2"/>
    <property type="match status" value="1"/>
</dbReference>
<dbReference type="Pfam" id="PF02734">
    <property type="entry name" value="Dak2"/>
    <property type="match status" value="1"/>
</dbReference>